<evidence type="ECO:0000313" key="9">
    <source>
        <dbReference type="Proteomes" id="UP001152607"/>
    </source>
</evidence>
<evidence type="ECO:0000256" key="4">
    <source>
        <dbReference type="ARBA" id="ARBA00022827"/>
    </source>
</evidence>
<proteinExistence type="inferred from homology"/>
<dbReference type="InterPro" id="IPR016169">
    <property type="entry name" value="FAD-bd_PCMH_sub2"/>
</dbReference>
<evidence type="ECO:0000256" key="2">
    <source>
        <dbReference type="ARBA" id="ARBA00005466"/>
    </source>
</evidence>
<feature type="domain" description="FAD-binding PCMH-type" evidence="7">
    <location>
        <begin position="143"/>
        <end position="326"/>
    </location>
</feature>
<dbReference type="InterPro" id="IPR016166">
    <property type="entry name" value="FAD-bd_PCMH"/>
</dbReference>
<dbReference type="GO" id="GO:0071949">
    <property type="term" value="F:FAD binding"/>
    <property type="evidence" value="ECO:0007669"/>
    <property type="project" value="InterPro"/>
</dbReference>
<evidence type="ECO:0000256" key="6">
    <source>
        <dbReference type="SAM" id="SignalP"/>
    </source>
</evidence>
<comment type="caution">
    <text evidence="8">The sequence shown here is derived from an EMBL/GenBank/DDBJ whole genome shotgun (WGS) entry which is preliminary data.</text>
</comment>
<dbReference type="AlphaFoldDB" id="A0A9W4U408"/>
<organism evidence="8 9">
    <name type="scientific">Periconia digitata</name>
    <dbReference type="NCBI Taxonomy" id="1303443"/>
    <lineage>
        <taxon>Eukaryota</taxon>
        <taxon>Fungi</taxon>
        <taxon>Dikarya</taxon>
        <taxon>Ascomycota</taxon>
        <taxon>Pezizomycotina</taxon>
        <taxon>Dothideomycetes</taxon>
        <taxon>Pleosporomycetidae</taxon>
        <taxon>Pleosporales</taxon>
        <taxon>Massarineae</taxon>
        <taxon>Periconiaceae</taxon>
        <taxon>Periconia</taxon>
    </lineage>
</organism>
<dbReference type="Pfam" id="PF08031">
    <property type="entry name" value="BBE"/>
    <property type="match status" value="1"/>
</dbReference>
<keyword evidence="5" id="KW-0560">Oxidoreductase</keyword>
<keyword evidence="6" id="KW-0732">Signal</keyword>
<dbReference type="PROSITE" id="PS51387">
    <property type="entry name" value="FAD_PCMH"/>
    <property type="match status" value="1"/>
</dbReference>
<sequence length="629" mass="69210">MGVIQHYTLCSTGSRMRPTNFPIFFLLVVGNALAADWKGEVKKVDNATFHCKCYSDHSCYPKAAEWAALNKTVEGRLQLAFPPGAVCHTHLGNISTFDEAACAEYKSHFNDEQYLTDDDVAALWPLYTNNTCIVTDNPSDPCTQGFYGTYVVLATKKEHIKHGIDFAREKNLRLIIRNTGHDFLGRSTGYESLIINTHSFKDVQFLEQYDGPGDWTGRAATVGAGIQGRELFRHAFEQSPKQVIVGGECPTVGWAGGYIQGGGHGPLTTIYGMGADSVLSFEAVTAKGEYVTANAEENPELFWALKGGGPASFAVVTSVTVKTFPEMPTAGTILNINSTHTNDSAIFNRGFEIFHNLSNHYTAHGMFVYFELSQGSLHVAPFVAPRMNETQLHTALQPLFDQLEAANVPYSRYTKDFPTFFELYVDLFEDEAFAVQGSSTVGGRIFTQKDIAERGSAIARALLFANQPTTKSVGLSVGHIVNPGYGVPVADNAINNKWRNSSSFTLTNLLMSGQESWAEKREIERINTEVVGKALREAGPDGAAYVNEGDLNEPNWQFTYWGDKYPKLLEIRKKWDPEGVFYAKTTPGTEDWTVLETGTKLVSISVTFPLACDAVLLGQTCVLTRHVSV</sequence>
<feature type="chain" id="PRO_5040786485" description="FAD-binding PCMH-type domain-containing protein" evidence="6">
    <location>
        <begin position="35"/>
        <end position="629"/>
    </location>
</feature>
<protein>
    <recommendedName>
        <fullName evidence="7">FAD-binding PCMH-type domain-containing protein</fullName>
    </recommendedName>
</protein>
<dbReference type="InterPro" id="IPR050416">
    <property type="entry name" value="FAD-linked_Oxidoreductase"/>
</dbReference>
<dbReference type="PANTHER" id="PTHR42973">
    <property type="entry name" value="BINDING OXIDOREDUCTASE, PUTATIVE (AFU_ORTHOLOGUE AFUA_1G17690)-RELATED"/>
    <property type="match status" value="1"/>
</dbReference>
<dbReference type="InterPro" id="IPR012951">
    <property type="entry name" value="BBE"/>
</dbReference>
<keyword evidence="4" id="KW-0274">FAD</keyword>
<keyword evidence="9" id="KW-1185">Reference proteome</keyword>
<gene>
    <name evidence="8" type="ORF">PDIGIT_LOCUS779</name>
</gene>
<dbReference type="SUPFAM" id="SSF56176">
    <property type="entry name" value="FAD-binding/transporter-associated domain-like"/>
    <property type="match status" value="1"/>
</dbReference>
<dbReference type="PANTHER" id="PTHR42973:SF39">
    <property type="entry name" value="FAD-BINDING PCMH-TYPE DOMAIN-CONTAINING PROTEIN"/>
    <property type="match status" value="1"/>
</dbReference>
<dbReference type="Proteomes" id="UP001152607">
    <property type="component" value="Unassembled WGS sequence"/>
</dbReference>
<accession>A0A9W4U408</accession>
<evidence type="ECO:0000313" key="8">
    <source>
        <dbReference type="EMBL" id="CAI6246121.1"/>
    </source>
</evidence>
<comment type="cofactor">
    <cofactor evidence="1">
        <name>FAD</name>
        <dbReference type="ChEBI" id="CHEBI:57692"/>
    </cofactor>
</comment>
<evidence type="ECO:0000256" key="5">
    <source>
        <dbReference type="ARBA" id="ARBA00023002"/>
    </source>
</evidence>
<evidence type="ECO:0000256" key="3">
    <source>
        <dbReference type="ARBA" id="ARBA00022630"/>
    </source>
</evidence>
<dbReference type="OrthoDB" id="9983560at2759"/>
<evidence type="ECO:0000259" key="7">
    <source>
        <dbReference type="PROSITE" id="PS51387"/>
    </source>
</evidence>
<comment type="similarity">
    <text evidence="2">Belongs to the oxygen-dependent FAD-linked oxidoreductase family.</text>
</comment>
<dbReference type="Gene3D" id="3.30.465.10">
    <property type="match status" value="2"/>
</dbReference>
<name>A0A9W4U408_9PLEO</name>
<feature type="signal peptide" evidence="6">
    <location>
        <begin position="1"/>
        <end position="34"/>
    </location>
</feature>
<keyword evidence="3" id="KW-0285">Flavoprotein</keyword>
<dbReference type="GO" id="GO:0016491">
    <property type="term" value="F:oxidoreductase activity"/>
    <property type="evidence" value="ECO:0007669"/>
    <property type="project" value="UniProtKB-KW"/>
</dbReference>
<dbReference type="InterPro" id="IPR006094">
    <property type="entry name" value="Oxid_FAD_bind_N"/>
</dbReference>
<evidence type="ECO:0000256" key="1">
    <source>
        <dbReference type="ARBA" id="ARBA00001974"/>
    </source>
</evidence>
<dbReference type="EMBL" id="CAOQHR010000001">
    <property type="protein sequence ID" value="CAI6246121.1"/>
    <property type="molecule type" value="Genomic_DNA"/>
</dbReference>
<dbReference type="Pfam" id="PF01565">
    <property type="entry name" value="FAD_binding_4"/>
    <property type="match status" value="1"/>
</dbReference>
<dbReference type="InterPro" id="IPR036318">
    <property type="entry name" value="FAD-bd_PCMH-like_sf"/>
</dbReference>
<reference evidence="8" key="1">
    <citation type="submission" date="2023-01" db="EMBL/GenBank/DDBJ databases">
        <authorList>
            <person name="Van Ghelder C."/>
            <person name="Rancurel C."/>
        </authorList>
    </citation>
    <scope>NUCLEOTIDE SEQUENCE</scope>
    <source>
        <strain evidence="8">CNCM I-4278</strain>
    </source>
</reference>